<dbReference type="EMBL" id="LAZR01038815">
    <property type="protein sequence ID" value="KKL18574.1"/>
    <property type="molecule type" value="Genomic_DNA"/>
</dbReference>
<feature type="non-terminal residue" evidence="1">
    <location>
        <position position="62"/>
    </location>
</feature>
<accession>A0A0F9B9D6</accession>
<gene>
    <name evidence="1" type="ORF">LCGC14_2474130</name>
</gene>
<name>A0A0F9B9D6_9ZZZZ</name>
<reference evidence="1" key="1">
    <citation type="journal article" date="2015" name="Nature">
        <title>Complex archaea that bridge the gap between prokaryotes and eukaryotes.</title>
        <authorList>
            <person name="Spang A."/>
            <person name="Saw J.H."/>
            <person name="Jorgensen S.L."/>
            <person name="Zaremba-Niedzwiedzka K."/>
            <person name="Martijn J."/>
            <person name="Lind A.E."/>
            <person name="van Eijk R."/>
            <person name="Schleper C."/>
            <person name="Guy L."/>
            <person name="Ettema T.J."/>
        </authorList>
    </citation>
    <scope>NUCLEOTIDE SEQUENCE</scope>
</reference>
<organism evidence="1">
    <name type="scientific">marine sediment metagenome</name>
    <dbReference type="NCBI Taxonomy" id="412755"/>
    <lineage>
        <taxon>unclassified sequences</taxon>
        <taxon>metagenomes</taxon>
        <taxon>ecological metagenomes</taxon>
    </lineage>
</organism>
<evidence type="ECO:0000313" key="1">
    <source>
        <dbReference type="EMBL" id="KKL18574.1"/>
    </source>
</evidence>
<comment type="caution">
    <text evidence="1">The sequence shown here is derived from an EMBL/GenBank/DDBJ whole genome shotgun (WGS) entry which is preliminary data.</text>
</comment>
<protein>
    <submittedName>
        <fullName evidence="1">Uncharacterized protein</fullName>
    </submittedName>
</protein>
<proteinExistence type="predicted"/>
<sequence>MTRDQFIARWGLQTMDARAFTRDLDALLYTLPLQRKVPPMIENELAVIRTIFKGVDKGLSSE</sequence>
<dbReference type="AlphaFoldDB" id="A0A0F9B9D6"/>